<keyword evidence="2" id="KW-1185">Reference proteome</keyword>
<protein>
    <submittedName>
        <fullName evidence="1">Uncharacterized protein</fullName>
    </submittedName>
</protein>
<dbReference type="EMBL" id="BMAT01011603">
    <property type="protein sequence ID" value="GFR75663.1"/>
    <property type="molecule type" value="Genomic_DNA"/>
</dbReference>
<evidence type="ECO:0000313" key="2">
    <source>
        <dbReference type="Proteomes" id="UP000762676"/>
    </source>
</evidence>
<name>A0AAV4FSE9_9GAST</name>
<proteinExistence type="predicted"/>
<comment type="caution">
    <text evidence="1">The sequence shown here is derived from an EMBL/GenBank/DDBJ whole genome shotgun (WGS) entry which is preliminary data.</text>
</comment>
<dbReference type="Proteomes" id="UP000762676">
    <property type="component" value="Unassembled WGS sequence"/>
</dbReference>
<sequence>MTTTAITSSAAAQQQGESYRTSVVTCLTSGVVCKNHQIYQTYLTAAGVYRLLLQATGSMARHGAQQKHIHTQHGTAWHSIEQVRHYNNTLPPRLAIYDYTTAVPNTMINRYTMETYTAIISPLFQLIMPPRTTVL</sequence>
<evidence type="ECO:0000313" key="1">
    <source>
        <dbReference type="EMBL" id="GFR75663.1"/>
    </source>
</evidence>
<dbReference type="AlphaFoldDB" id="A0AAV4FSE9"/>
<gene>
    <name evidence="1" type="ORF">ElyMa_005781400</name>
</gene>
<reference evidence="1 2" key="1">
    <citation type="journal article" date="2021" name="Elife">
        <title>Chloroplast acquisition without the gene transfer in kleptoplastic sea slugs, Plakobranchus ocellatus.</title>
        <authorList>
            <person name="Maeda T."/>
            <person name="Takahashi S."/>
            <person name="Yoshida T."/>
            <person name="Shimamura S."/>
            <person name="Takaki Y."/>
            <person name="Nagai Y."/>
            <person name="Toyoda A."/>
            <person name="Suzuki Y."/>
            <person name="Arimoto A."/>
            <person name="Ishii H."/>
            <person name="Satoh N."/>
            <person name="Nishiyama T."/>
            <person name="Hasebe M."/>
            <person name="Maruyama T."/>
            <person name="Minagawa J."/>
            <person name="Obokata J."/>
            <person name="Shigenobu S."/>
        </authorList>
    </citation>
    <scope>NUCLEOTIDE SEQUENCE [LARGE SCALE GENOMIC DNA]</scope>
</reference>
<organism evidence="1 2">
    <name type="scientific">Elysia marginata</name>
    <dbReference type="NCBI Taxonomy" id="1093978"/>
    <lineage>
        <taxon>Eukaryota</taxon>
        <taxon>Metazoa</taxon>
        <taxon>Spiralia</taxon>
        <taxon>Lophotrochozoa</taxon>
        <taxon>Mollusca</taxon>
        <taxon>Gastropoda</taxon>
        <taxon>Heterobranchia</taxon>
        <taxon>Euthyneura</taxon>
        <taxon>Panpulmonata</taxon>
        <taxon>Sacoglossa</taxon>
        <taxon>Placobranchoidea</taxon>
        <taxon>Plakobranchidae</taxon>
        <taxon>Elysia</taxon>
    </lineage>
</organism>
<accession>A0AAV4FSE9</accession>